<evidence type="ECO:0000313" key="1">
    <source>
        <dbReference type="EMBL" id="CAG6664489.1"/>
    </source>
</evidence>
<dbReference type="EMBL" id="HBUF01207903">
    <property type="protein sequence ID" value="CAG6664491.1"/>
    <property type="molecule type" value="Transcribed_RNA"/>
</dbReference>
<dbReference type="EMBL" id="HBUF01534096">
    <property type="protein sequence ID" value="CAG6752705.1"/>
    <property type="molecule type" value="Transcribed_RNA"/>
</dbReference>
<dbReference type="EMBL" id="HBUF01140796">
    <property type="protein sequence ID" value="CAG6646272.1"/>
    <property type="molecule type" value="Transcribed_RNA"/>
</dbReference>
<protein>
    <submittedName>
        <fullName evidence="1">Uncharacterized protein</fullName>
    </submittedName>
</protein>
<sequence length="104" mass="11603">MVVWSLYKMSPERSWTGLGAQLLAESMSPSVLSFISSRGPRFFPSHHWTAGLGCHLLYHGRGCGPRWPTVQYSSLEYLRPFGWMAVSDVHNASPGGDAPRGYYL</sequence>
<proteinExistence type="predicted"/>
<accession>A0A8D8WNG7</accession>
<dbReference type="EMBL" id="HBUF01380556">
    <property type="protein sequence ID" value="CAG6730077.1"/>
    <property type="molecule type" value="Transcribed_RNA"/>
</dbReference>
<dbReference type="EMBL" id="HBUF01140795">
    <property type="protein sequence ID" value="CAG6646269.1"/>
    <property type="molecule type" value="Transcribed_RNA"/>
</dbReference>
<dbReference type="EMBL" id="HBUF01207902">
    <property type="protein sequence ID" value="CAG6664489.1"/>
    <property type="molecule type" value="Transcribed_RNA"/>
</dbReference>
<dbReference type="EMBL" id="HBUF01534098">
    <property type="protein sequence ID" value="CAG6752709.1"/>
    <property type="molecule type" value="Transcribed_RNA"/>
</dbReference>
<dbReference type="AlphaFoldDB" id="A0A8D8WNG7"/>
<dbReference type="EMBL" id="HBUF01380557">
    <property type="protein sequence ID" value="CAG6730079.1"/>
    <property type="molecule type" value="Transcribed_RNA"/>
</dbReference>
<reference evidence="1" key="1">
    <citation type="submission" date="2021-05" db="EMBL/GenBank/DDBJ databases">
        <authorList>
            <person name="Alioto T."/>
            <person name="Alioto T."/>
            <person name="Gomez Garrido J."/>
        </authorList>
    </citation>
    <scope>NUCLEOTIDE SEQUENCE</scope>
</reference>
<dbReference type="EMBL" id="HBUF01140794">
    <property type="protein sequence ID" value="CAG6646265.1"/>
    <property type="molecule type" value="Transcribed_RNA"/>
</dbReference>
<name>A0A8D8WNG7_9HEMI</name>
<organism evidence="1">
    <name type="scientific">Cacopsylla melanoneura</name>
    <dbReference type="NCBI Taxonomy" id="428564"/>
    <lineage>
        <taxon>Eukaryota</taxon>
        <taxon>Metazoa</taxon>
        <taxon>Ecdysozoa</taxon>
        <taxon>Arthropoda</taxon>
        <taxon>Hexapoda</taxon>
        <taxon>Insecta</taxon>
        <taxon>Pterygota</taxon>
        <taxon>Neoptera</taxon>
        <taxon>Paraneoptera</taxon>
        <taxon>Hemiptera</taxon>
        <taxon>Sternorrhyncha</taxon>
        <taxon>Psylloidea</taxon>
        <taxon>Psyllidae</taxon>
        <taxon>Psyllinae</taxon>
        <taxon>Cacopsylla</taxon>
    </lineage>
</organism>
<dbReference type="EMBL" id="HBUF01534097">
    <property type="protein sequence ID" value="CAG6752707.1"/>
    <property type="molecule type" value="Transcribed_RNA"/>
</dbReference>